<evidence type="ECO:0000259" key="14">
    <source>
        <dbReference type="PROSITE" id="PS50181"/>
    </source>
</evidence>
<comment type="similarity">
    <text evidence="3">Belongs to the cyclin family. Cyclin AB subfamily.</text>
</comment>
<keyword evidence="9 12" id="KW-0195">Cyclin</keyword>
<gene>
    <name evidence="15" type="ORF">ZIOFF_072843</name>
</gene>
<dbReference type="SUPFAM" id="SSF47954">
    <property type="entry name" value="Cyclin-like"/>
    <property type="match status" value="2"/>
</dbReference>
<dbReference type="CDD" id="cd20544">
    <property type="entry name" value="CYCLIN_AtCycD-like_rpt2"/>
    <property type="match status" value="1"/>
</dbReference>
<evidence type="ECO:0000256" key="6">
    <source>
        <dbReference type="ARBA" id="ARBA00022490"/>
    </source>
</evidence>
<evidence type="ECO:0000256" key="10">
    <source>
        <dbReference type="ARBA" id="ARBA00023212"/>
    </source>
</evidence>
<evidence type="ECO:0000256" key="7">
    <source>
        <dbReference type="ARBA" id="ARBA00022618"/>
    </source>
</evidence>
<evidence type="ECO:0000256" key="8">
    <source>
        <dbReference type="ARBA" id="ARBA00022776"/>
    </source>
</evidence>
<feature type="region of interest" description="Disordered" evidence="13">
    <location>
        <begin position="529"/>
        <end position="551"/>
    </location>
</feature>
<dbReference type="Gene3D" id="1.10.472.10">
    <property type="entry name" value="Cyclin-like"/>
    <property type="match status" value="2"/>
</dbReference>
<keyword evidence="6" id="KW-0963">Cytoplasm</keyword>
<dbReference type="SMART" id="SM01332">
    <property type="entry name" value="Cyclin_C"/>
    <property type="match status" value="1"/>
</dbReference>
<evidence type="ECO:0000256" key="4">
    <source>
        <dbReference type="ARBA" id="ARBA00009065"/>
    </source>
</evidence>
<dbReference type="GO" id="GO:0048471">
    <property type="term" value="C:perinuclear region of cytoplasm"/>
    <property type="evidence" value="ECO:0007669"/>
    <property type="project" value="UniProtKB-SubCell"/>
</dbReference>
<dbReference type="GO" id="GO:0051301">
    <property type="term" value="P:cell division"/>
    <property type="evidence" value="ECO:0007669"/>
    <property type="project" value="UniProtKB-KW"/>
</dbReference>
<keyword evidence="16" id="KW-1185">Reference proteome</keyword>
<dbReference type="InterPro" id="IPR001810">
    <property type="entry name" value="F-box_dom"/>
</dbReference>
<dbReference type="EMBL" id="JACMSC010000022">
    <property type="protein sequence ID" value="KAG6468270.1"/>
    <property type="molecule type" value="Genomic_DNA"/>
</dbReference>
<organism evidence="15 16">
    <name type="scientific">Zingiber officinale</name>
    <name type="common">Ginger</name>
    <name type="synonym">Amomum zingiber</name>
    <dbReference type="NCBI Taxonomy" id="94328"/>
    <lineage>
        <taxon>Eukaryota</taxon>
        <taxon>Viridiplantae</taxon>
        <taxon>Streptophyta</taxon>
        <taxon>Embryophyta</taxon>
        <taxon>Tracheophyta</taxon>
        <taxon>Spermatophyta</taxon>
        <taxon>Magnoliopsida</taxon>
        <taxon>Liliopsida</taxon>
        <taxon>Zingiberales</taxon>
        <taxon>Zingiberaceae</taxon>
        <taxon>Zingiber</taxon>
    </lineage>
</organism>
<sequence length="551" mass="60858">MASDYECAASILLCAEDNSSILAFDDDDEERGGVGCGWFSEVKSCDFYGDFLVDFPVQSDECVGLLVEREAEHMPREDYAERLRSGALDLAIRRDAIDWICKVHAHYNFGPLSAYLAVNYLDRFLSANELPKDKAWMIQLLSVACLSLAAKMEETEIPLSQDLQVGDAKYVFESRTIQRMELLMLSTLKWKMQAITPFSYIDFFLHKFNGGSAPSKLLVSHSVQLTINTIRGIDFLEFRPSEIAAAVALFASVELKIVEFEKALSCCFHVVKERVIRCYKLIHDSIGMRNMPHELASSSATTIPQSPIGVLDAACLSYKNDDTAASSFASCCHDSPAVKRRKVATGKAATKHLTCSPSLDTTGKGCRTPSDKDKRITRLCSPISFYLVLDCISGSWDSAPLHPPDQSIELWGSAPLHPPDLPTRSWVFAPGGTRRQRRRTGAGLGDLPESCIAEVLLHLDPPEVCCAARLSRAFQGVASVGVVWETKLPKNYAYLMGKAMDETARARLCKKEIYARLCRPNPFDGGAKVSSSPYSLNPNSWIRPQGGSPSR</sequence>
<feature type="domain" description="F-box" evidence="14">
    <location>
        <begin position="441"/>
        <end position="487"/>
    </location>
</feature>
<evidence type="ECO:0000256" key="12">
    <source>
        <dbReference type="RuleBase" id="RU000383"/>
    </source>
</evidence>
<dbReference type="InterPro" id="IPR013763">
    <property type="entry name" value="Cyclin-like_dom"/>
</dbReference>
<dbReference type="InterPro" id="IPR004367">
    <property type="entry name" value="Cyclin_C-dom"/>
</dbReference>
<keyword evidence="8" id="KW-0498">Mitosis</keyword>
<evidence type="ECO:0000256" key="5">
    <source>
        <dbReference type="ARBA" id="ARBA00019493"/>
    </source>
</evidence>
<dbReference type="Pfam" id="PF02984">
    <property type="entry name" value="Cyclin_C"/>
    <property type="match status" value="1"/>
</dbReference>
<proteinExistence type="inferred from homology"/>
<evidence type="ECO:0000256" key="9">
    <source>
        <dbReference type="ARBA" id="ARBA00023127"/>
    </source>
</evidence>
<dbReference type="FunFam" id="1.10.472.10:FF:000034">
    <property type="entry name" value="D2/4-type cyclin"/>
    <property type="match status" value="1"/>
</dbReference>
<accession>A0A8J5E9V8</accession>
<dbReference type="InterPro" id="IPR048258">
    <property type="entry name" value="Cyclins_cyclin-box"/>
</dbReference>
<dbReference type="Pfam" id="PF00134">
    <property type="entry name" value="Cyclin_N"/>
    <property type="match status" value="1"/>
</dbReference>
<protein>
    <recommendedName>
        <fullName evidence="5">Cyclin-F</fullName>
    </recommendedName>
</protein>
<dbReference type="AlphaFoldDB" id="A0A8J5E9V8"/>
<evidence type="ECO:0000256" key="11">
    <source>
        <dbReference type="ARBA" id="ARBA00023306"/>
    </source>
</evidence>
<dbReference type="PROSITE" id="PS00292">
    <property type="entry name" value="CYCLINS"/>
    <property type="match status" value="1"/>
</dbReference>
<dbReference type="SUPFAM" id="SSF81383">
    <property type="entry name" value="F-box domain"/>
    <property type="match status" value="1"/>
</dbReference>
<dbReference type="SMART" id="SM00385">
    <property type="entry name" value="CYCLIN"/>
    <property type="match status" value="1"/>
</dbReference>
<dbReference type="PROSITE" id="PS50181">
    <property type="entry name" value="FBOX"/>
    <property type="match status" value="1"/>
</dbReference>
<keyword evidence="7" id="KW-0132">Cell division</keyword>
<dbReference type="CDD" id="cd20543">
    <property type="entry name" value="CYCLIN_AtCycD-like_rpt1"/>
    <property type="match status" value="1"/>
</dbReference>
<dbReference type="Proteomes" id="UP000734854">
    <property type="component" value="Unassembled WGS sequence"/>
</dbReference>
<comment type="caution">
    <text evidence="15">The sequence shown here is derived from an EMBL/GenBank/DDBJ whole genome shotgun (WGS) entry which is preliminary data.</text>
</comment>
<dbReference type="InterPro" id="IPR039361">
    <property type="entry name" value="Cyclin"/>
</dbReference>
<evidence type="ECO:0000256" key="1">
    <source>
        <dbReference type="ARBA" id="ARBA00004114"/>
    </source>
</evidence>
<evidence type="ECO:0000313" key="16">
    <source>
        <dbReference type="Proteomes" id="UP000734854"/>
    </source>
</evidence>
<comment type="subcellular location">
    <subcellularLocation>
        <location evidence="1">Cytoplasm</location>
        <location evidence="1">Cytoskeleton</location>
        <location evidence="1">Microtubule organizing center</location>
        <location evidence="1">Centrosome</location>
        <location evidence="1">Centriole</location>
    </subcellularLocation>
    <subcellularLocation>
        <location evidence="2">Cytoplasm</location>
        <location evidence="2">Perinuclear region</location>
    </subcellularLocation>
</comment>
<evidence type="ECO:0000313" key="15">
    <source>
        <dbReference type="EMBL" id="KAG6468270.1"/>
    </source>
</evidence>
<dbReference type="InterPro" id="IPR036915">
    <property type="entry name" value="Cyclin-like_sf"/>
</dbReference>
<dbReference type="Pfam" id="PF00646">
    <property type="entry name" value="F-box"/>
    <property type="match status" value="1"/>
</dbReference>
<evidence type="ECO:0000256" key="3">
    <source>
        <dbReference type="ARBA" id="ARBA00006955"/>
    </source>
</evidence>
<evidence type="ECO:0000256" key="2">
    <source>
        <dbReference type="ARBA" id="ARBA00004556"/>
    </source>
</evidence>
<comment type="similarity">
    <text evidence="4">Belongs to the cyclin family. Cyclin D subfamily.</text>
</comment>
<dbReference type="InterPro" id="IPR036047">
    <property type="entry name" value="F-box-like_dom_sf"/>
</dbReference>
<keyword evidence="10" id="KW-0206">Cytoskeleton</keyword>
<dbReference type="CDD" id="cd22162">
    <property type="entry name" value="F-box_AtSKIP3-like"/>
    <property type="match status" value="1"/>
</dbReference>
<reference evidence="15 16" key="1">
    <citation type="submission" date="2020-08" db="EMBL/GenBank/DDBJ databases">
        <title>Plant Genome Project.</title>
        <authorList>
            <person name="Zhang R.-G."/>
        </authorList>
    </citation>
    <scope>NUCLEOTIDE SEQUENCE [LARGE SCALE GENOMIC DNA]</scope>
    <source>
        <tissue evidence="15">Rhizome</tissue>
    </source>
</reference>
<keyword evidence="11" id="KW-0131">Cell cycle</keyword>
<dbReference type="PANTHER" id="PTHR10177">
    <property type="entry name" value="CYCLINS"/>
    <property type="match status" value="1"/>
</dbReference>
<evidence type="ECO:0000256" key="13">
    <source>
        <dbReference type="SAM" id="MobiDB-lite"/>
    </source>
</evidence>
<name>A0A8J5E9V8_ZINOF</name>
<dbReference type="InterPro" id="IPR006671">
    <property type="entry name" value="Cyclin_N"/>
</dbReference>
<dbReference type="GO" id="GO:0005814">
    <property type="term" value="C:centriole"/>
    <property type="evidence" value="ECO:0007669"/>
    <property type="project" value="UniProtKB-SubCell"/>
</dbReference>